<gene>
    <name evidence="2" type="ORF">METZ01_LOCUS144751</name>
</gene>
<dbReference type="Pfam" id="PF20629">
    <property type="entry name" value="GD_AH_C"/>
    <property type="match status" value="1"/>
</dbReference>
<evidence type="ECO:0000313" key="2">
    <source>
        <dbReference type="EMBL" id="SVA91897.1"/>
    </source>
</evidence>
<dbReference type="GO" id="GO:0019698">
    <property type="term" value="P:D-galacturonate catabolic process"/>
    <property type="evidence" value="ECO:0007669"/>
    <property type="project" value="TreeGrafter"/>
</dbReference>
<reference evidence="2" key="1">
    <citation type="submission" date="2018-05" db="EMBL/GenBank/DDBJ databases">
        <authorList>
            <person name="Lanie J.A."/>
            <person name="Ng W.-L."/>
            <person name="Kazmierczak K.M."/>
            <person name="Andrzejewski T.M."/>
            <person name="Davidsen T.M."/>
            <person name="Wayne K.J."/>
            <person name="Tettelin H."/>
            <person name="Glass J.I."/>
            <person name="Rusch D."/>
            <person name="Podicherti R."/>
            <person name="Tsui H.-C.T."/>
            <person name="Winkler M.E."/>
        </authorList>
    </citation>
    <scope>NUCLEOTIDE SEQUENCE</scope>
</reference>
<dbReference type="PANTHER" id="PTHR30536:SF5">
    <property type="entry name" value="ALTRONATE DEHYDRATASE"/>
    <property type="match status" value="1"/>
</dbReference>
<accession>A0A381ZSW2</accession>
<feature type="non-terminal residue" evidence="2">
    <location>
        <position position="1"/>
    </location>
</feature>
<dbReference type="InterPro" id="IPR052172">
    <property type="entry name" value="UxaA_altronate/galactarate_dh"/>
</dbReference>
<name>A0A381ZSW2_9ZZZZ</name>
<dbReference type="PANTHER" id="PTHR30536">
    <property type="entry name" value="ALTRONATE/GALACTARATE DEHYDRATASE"/>
    <property type="match status" value="1"/>
</dbReference>
<dbReference type="InterPro" id="IPR048332">
    <property type="entry name" value="GD_AH_C"/>
</dbReference>
<protein>
    <recommendedName>
        <fullName evidence="1">D-galactarate/Altronate dehydratase C-terminal domain-containing protein</fullName>
    </recommendedName>
</protein>
<dbReference type="EMBL" id="UINC01022389">
    <property type="protein sequence ID" value="SVA91897.1"/>
    <property type="molecule type" value="Genomic_DNA"/>
</dbReference>
<proteinExistence type="predicted"/>
<sequence>NEGSLDNNPSPGNKKGGLTTILEKSLGAVAKSGTSIMEDVLNYAEPLKKKGFNYMDSPGYDPVSVTGQVASGSNVICFTTGRGSCFGFKPSPSIKIATNTNMFNKLEEDMDINAGTIMDGESDIAEIGEKIFHRIISTASGKLTKSEINGYGDDEFNPWVIGATM</sequence>
<evidence type="ECO:0000259" key="1">
    <source>
        <dbReference type="Pfam" id="PF20629"/>
    </source>
</evidence>
<organism evidence="2">
    <name type="scientific">marine metagenome</name>
    <dbReference type="NCBI Taxonomy" id="408172"/>
    <lineage>
        <taxon>unclassified sequences</taxon>
        <taxon>metagenomes</taxon>
        <taxon>ecological metagenomes</taxon>
    </lineage>
</organism>
<dbReference type="AlphaFoldDB" id="A0A381ZSW2"/>
<feature type="domain" description="D-galactarate/Altronate dehydratase C-terminal" evidence="1">
    <location>
        <begin position="4"/>
        <end position="162"/>
    </location>
</feature>